<evidence type="ECO:0000313" key="1">
    <source>
        <dbReference type="EMBL" id="KAH3749000.1"/>
    </source>
</evidence>
<protein>
    <submittedName>
        <fullName evidence="1">Uncharacterized protein</fullName>
    </submittedName>
</protein>
<keyword evidence="2" id="KW-1185">Reference proteome</keyword>
<comment type="caution">
    <text evidence="1">The sequence shown here is derived from an EMBL/GenBank/DDBJ whole genome shotgun (WGS) entry which is preliminary data.</text>
</comment>
<accession>A0A9D4DIG2</accession>
<gene>
    <name evidence="1" type="ORF">DPMN_183489</name>
</gene>
<organism evidence="1 2">
    <name type="scientific">Dreissena polymorpha</name>
    <name type="common">Zebra mussel</name>
    <name type="synonym">Mytilus polymorpha</name>
    <dbReference type="NCBI Taxonomy" id="45954"/>
    <lineage>
        <taxon>Eukaryota</taxon>
        <taxon>Metazoa</taxon>
        <taxon>Spiralia</taxon>
        <taxon>Lophotrochozoa</taxon>
        <taxon>Mollusca</taxon>
        <taxon>Bivalvia</taxon>
        <taxon>Autobranchia</taxon>
        <taxon>Heteroconchia</taxon>
        <taxon>Euheterodonta</taxon>
        <taxon>Imparidentia</taxon>
        <taxon>Neoheterodontei</taxon>
        <taxon>Myida</taxon>
        <taxon>Dreissenoidea</taxon>
        <taxon>Dreissenidae</taxon>
        <taxon>Dreissena</taxon>
    </lineage>
</organism>
<dbReference type="AlphaFoldDB" id="A0A9D4DIG2"/>
<reference evidence="1" key="2">
    <citation type="submission" date="2020-11" db="EMBL/GenBank/DDBJ databases">
        <authorList>
            <person name="McCartney M.A."/>
            <person name="Auch B."/>
            <person name="Kono T."/>
            <person name="Mallez S."/>
            <person name="Becker A."/>
            <person name="Gohl D.M."/>
            <person name="Silverstein K.A.T."/>
            <person name="Koren S."/>
            <person name="Bechman K.B."/>
            <person name="Herman A."/>
            <person name="Abrahante J.E."/>
            <person name="Garbe J."/>
        </authorList>
    </citation>
    <scope>NUCLEOTIDE SEQUENCE</scope>
    <source>
        <strain evidence="1">Duluth1</strain>
        <tissue evidence="1">Whole animal</tissue>
    </source>
</reference>
<reference evidence="1" key="1">
    <citation type="journal article" date="2019" name="bioRxiv">
        <title>The Genome of the Zebra Mussel, Dreissena polymorpha: A Resource for Invasive Species Research.</title>
        <authorList>
            <person name="McCartney M.A."/>
            <person name="Auch B."/>
            <person name="Kono T."/>
            <person name="Mallez S."/>
            <person name="Zhang Y."/>
            <person name="Obille A."/>
            <person name="Becker A."/>
            <person name="Abrahante J.E."/>
            <person name="Garbe J."/>
            <person name="Badalamenti J.P."/>
            <person name="Herman A."/>
            <person name="Mangelson H."/>
            <person name="Liachko I."/>
            <person name="Sullivan S."/>
            <person name="Sone E.D."/>
            <person name="Koren S."/>
            <person name="Silverstein K.A.T."/>
            <person name="Beckman K.B."/>
            <person name="Gohl D.M."/>
        </authorList>
    </citation>
    <scope>NUCLEOTIDE SEQUENCE</scope>
    <source>
        <strain evidence="1">Duluth1</strain>
        <tissue evidence="1">Whole animal</tissue>
    </source>
</reference>
<dbReference type="EMBL" id="JAIWYP010000010">
    <property type="protein sequence ID" value="KAH3749000.1"/>
    <property type="molecule type" value="Genomic_DNA"/>
</dbReference>
<evidence type="ECO:0000313" key="2">
    <source>
        <dbReference type="Proteomes" id="UP000828390"/>
    </source>
</evidence>
<sequence length="109" mass="11826">MFYNAVVSYESLTTLSMCSLKQQPALIAINIVDNTLIDILDEHFRSFGSNCKKVTGQAASNCMRSSALIVTSQAASICMRSSAFGFGQYTIWGCLAGQDYSSRFLTGLS</sequence>
<dbReference type="Proteomes" id="UP000828390">
    <property type="component" value="Unassembled WGS sequence"/>
</dbReference>
<name>A0A9D4DIG2_DREPO</name>
<proteinExistence type="predicted"/>